<accession>A0A9X3YIX6</accession>
<dbReference type="EMBL" id="JAOVZO020000003">
    <property type="protein sequence ID" value="MDC8011945.1"/>
    <property type="molecule type" value="Genomic_DNA"/>
</dbReference>
<evidence type="ECO:0000313" key="1">
    <source>
        <dbReference type="EMBL" id="MDC8011945.1"/>
    </source>
</evidence>
<keyword evidence="2" id="KW-1185">Reference proteome</keyword>
<proteinExistence type="predicted"/>
<name>A0A9X3YIX6_9GAMM</name>
<reference evidence="1" key="1">
    <citation type="submission" date="2023-02" db="EMBL/GenBank/DDBJ databases">
        <title>Tahibacter soli sp. nov. isolated from soil.</title>
        <authorList>
            <person name="Baek J.H."/>
            <person name="Lee J.K."/>
            <person name="Choi D.G."/>
            <person name="Jeon C.O."/>
        </authorList>
    </citation>
    <scope>NUCLEOTIDE SEQUENCE</scope>
    <source>
        <strain evidence="1">BL</strain>
    </source>
</reference>
<dbReference type="RefSeq" id="WP_263543211.1">
    <property type="nucleotide sequence ID" value="NZ_JAOVZO020000003.1"/>
</dbReference>
<dbReference type="AlphaFoldDB" id="A0A9X3YIX6"/>
<dbReference type="Proteomes" id="UP001139971">
    <property type="component" value="Unassembled WGS sequence"/>
</dbReference>
<gene>
    <name evidence="1" type="ORF">OD750_005220</name>
</gene>
<evidence type="ECO:0000313" key="2">
    <source>
        <dbReference type="Proteomes" id="UP001139971"/>
    </source>
</evidence>
<protein>
    <submittedName>
        <fullName evidence="1">Uncharacterized protein</fullName>
    </submittedName>
</protein>
<sequence>MSHSQKPHFLLTTALDDATAEFGALFERKFGHALPEWPHHVVSFYRRGDGALVPLSYSKFFRFQNVMLVGGCCTDGRAYAAMTDADRDALAASGGSMVHVLRHGFARFAGECEAYFGYCGDPRAWEVDIAAGFEAAGPDKLLVHWHKEQSPTAKRSLIAMVEAMGPF</sequence>
<organism evidence="1 2">
    <name type="scientific">Tahibacter soli</name>
    <dbReference type="NCBI Taxonomy" id="2983605"/>
    <lineage>
        <taxon>Bacteria</taxon>
        <taxon>Pseudomonadati</taxon>
        <taxon>Pseudomonadota</taxon>
        <taxon>Gammaproteobacteria</taxon>
        <taxon>Lysobacterales</taxon>
        <taxon>Rhodanobacteraceae</taxon>
        <taxon>Tahibacter</taxon>
    </lineage>
</organism>
<comment type="caution">
    <text evidence="1">The sequence shown here is derived from an EMBL/GenBank/DDBJ whole genome shotgun (WGS) entry which is preliminary data.</text>
</comment>